<keyword evidence="3" id="KW-1003">Cell membrane</keyword>
<evidence type="ECO:0000256" key="7">
    <source>
        <dbReference type="ARBA" id="ARBA00023136"/>
    </source>
</evidence>
<feature type="transmembrane region" description="Helical" evidence="9">
    <location>
        <begin position="21"/>
        <end position="44"/>
    </location>
</feature>
<dbReference type="PANTHER" id="PTHR35011:SF2">
    <property type="entry name" value="2,3-DIKETO-L-GULONATE TRAP TRANSPORTER SMALL PERMEASE PROTEIN YIAM"/>
    <property type="match status" value="1"/>
</dbReference>
<evidence type="ECO:0000256" key="9">
    <source>
        <dbReference type="RuleBase" id="RU369079"/>
    </source>
</evidence>
<dbReference type="InterPro" id="IPR055348">
    <property type="entry name" value="DctQ"/>
</dbReference>
<dbReference type="EMBL" id="JAYWLC010000013">
    <property type="protein sequence ID" value="MER5172955.1"/>
    <property type="molecule type" value="Genomic_DNA"/>
</dbReference>
<dbReference type="Proteomes" id="UP001438953">
    <property type="component" value="Unassembled WGS sequence"/>
</dbReference>
<evidence type="ECO:0000259" key="10">
    <source>
        <dbReference type="Pfam" id="PF04290"/>
    </source>
</evidence>
<dbReference type="InterPro" id="IPR007387">
    <property type="entry name" value="TRAP_DctQ"/>
</dbReference>
<gene>
    <name evidence="11" type="ORF">VSX56_14345</name>
</gene>
<keyword evidence="5 9" id="KW-0812">Transmembrane</keyword>
<dbReference type="PANTHER" id="PTHR35011">
    <property type="entry name" value="2,3-DIKETO-L-GULONATE TRAP TRANSPORTER SMALL PERMEASE PROTEIN YIAM"/>
    <property type="match status" value="1"/>
</dbReference>
<evidence type="ECO:0000256" key="6">
    <source>
        <dbReference type="ARBA" id="ARBA00022989"/>
    </source>
</evidence>
<organism evidence="11 12">
    <name type="scientific">Thioclava kandeliae</name>
    <dbReference type="NCBI Taxonomy" id="3070818"/>
    <lineage>
        <taxon>Bacteria</taxon>
        <taxon>Pseudomonadati</taxon>
        <taxon>Pseudomonadota</taxon>
        <taxon>Alphaproteobacteria</taxon>
        <taxon>Rhodobacterales</taxon>
        <taxon>Paracoccaceae</taxon>
        <taxon>Thioclava</taxon>
    </lineage>
</organism>
<evidence type="ECO:0000256" key="3">
    <source>
        <dbReference type="ARBA" id="ARBA00022475"/>
    </source>
</evidence>
<evidence type="ECO:0000256" key="5">
    <source>
        <dbReference type="ARBA" id="ARBA00022692"/>
    </source>
</evidence>
<comment type="subunit">
    <text evidence="9">The complex comprises the extracytoplasmic solute receptor protein and the two transmembrane proteins.</text>
</comment>
<keyword evidence="6 9" id="KW-1133">Transmembrane helix</keyword>
<comment type="similarity">
    <text evidence="8 9">Belongs to the TRAP transporter small permease family.</text>
</comment>
<evidence type="ECO:0000313" key="12">
    <source>
        <dbReference type="Proteomes" id="UP001438953"/>
    </source>
</evidence>
<evidence type="ECO:0000313" key="11">
    <source>
        <dbReference type="EMBL" id="MER5172955.1"/>
    </source>
</evidence>
<comment type="subcellular location">
    <subcellularLocation>
        <location evidence="1 9">Cell inner membrane</location>
        <topology evidence="1 9">Multi-pass membrane protein</topology>
    </subcellularLocation>
</comment>
<feature type="transmembrane region" description="Helical" evidence="9">
    <location>
        <begin position="56"/>
        <end position="75"/>
    </location>
</feature>
<keyword evidence="7 9" id="KW-0472">Membrane</keyword>
<feature type="transmembrane region" description="Helical" evidence="9">
    <location>
        <begin position="96"/>
        <end position="119"/>
    </location>
</feature>
<feature type="domain" description="Tripartite ATP-independent periplasmic transporters DctQ component" evidence="10">
    <location>
        <begin position="30"/>
        <end position="162"/>
    </location>
</feature>
<evidence type="ECO:0000256" key="1">
    <source>
        <dbReference type="ARBA" id="ARBA00004429"/>
    </source>
</evidence>
<feature type="transmembrane region" description="Helical" evidence="9">
    <location>
        <begin position="139"/>
        <end position="161"/>
    </location>
</feature>
<evidence type="ECO:0000256" key="4">
    <source>
        <dbReference type="ARBA" id="ARBA00022519"/>
    </source>
</evidence>
<dbReference type="Pfam" id="PF04290">
    <property type="entry name" value="DctQ"/>
    <property type="match status" value="1"/>
</dbReference>
<dbReference type="RefSeq" id="WP_339115599.1">
    <property type="nucleotide sequence ID" value="NZ_JAYWLC010000013.1"/>
</dbReference>
<proteinExistence type="inferred from homology"/>
<comment type="caution">
    <text evidence="11">The sequence shown here is derived from an EMBL/GenBank/DDBJ whole genome shotgun (WGS) entry which is preliminary data.</text>
</comment>
<name>A0ABV1SJM5_9RHOB</name>
<keyword evidence="4 9" id="KW-0997">Cell inner membrane</keyword>
<comment type="function">
    <text evidence="9">Part of the tripartite ATP-independent periplasmic (TRAP) transport system.</text>
</comment>
<keyword evidence="2 9" id="KW-0813">Transport</keyword>
<keyword evidence="12" id="KW-1185">Reference proteome</keyword>
<protein>
    <recommendedName>
        <fullName evidence="9">TRAP transporter small permease protein</fullName>
    </recommendedName>
</protein>
<sequence>MGPIRTVILRTSAVLDRLASVVTCIALVLLVGIVLLQVVARYLFDQPPSWTEEAARYAMIWAGLIGASMAFKRRFDPALMNSVKGGPLWLQTGAELLRSIVVIIYLGPILLYCFVGPNLNLARGFLLRHSKTMAEALPFTTFWVAIAVPLMILMVFVHLVARHMGDRPPADSDAIEE</sequence>
<accession>A0ABV1SJM5</accession>
<evidence type="ECO:0000256" key="8">
    <source>
        <dbReference type="ARBA" id="ARBA00038436"/>
    </source>
</evidence>
<evidence type="ECO:0000256" key="2">
    <source>
        <dbReference type="ARBA" id="ARBA00022448"/>
    </source>
</evidence>
<reference evidence="11 12" key="1">
    <citation type="submission" date="2024-06" db="EMBL/GenBank/DDBJ databases">
        <title>Thioclava kandeliae sp. nov. from a rhizosphere soil sample of Kandelia candel in a mangrove.</title>
        <authorList>
            <person name="Mu T."/>
        </authorList>
    </citation>
    <scope>NUCLEOTIDE SEQUENCE [LARGE SCALE GENOMIC DNA]</scope>
    <source>
        <strain evidence="11 12">CPCC 100088</strain>
    </source>
</reference>